<evidence type="ECO:0000256" key="2">
    <source>
        <dbReference type="SAM" id="MobiDB-lite"/>
    </source>
</evidence>
<proteinExistence type="predicted"/>
<name>A0A6U4NHK0_HEMAN</name>
<reference evidence="3" key="1">
    <citation type="submission" date="2021-01" db="EMBL/GenBank/DDBJ databases">
        <authorList>
            <person name="Corre E."/>
            <person name="Pelletier E."/>
            <person name="Niang G."/>
            <person name="Scheremetjew M."/>
            <person name="Finn R."/>
            <person name="Kale V."/>
            <person name="Holt S."/>
            <person name="Cochrane G."/>
            <person name="Meng A."/>
            <person name="Brown T."/>
            <person name="Cohen L."/>
        </authorList>
    </citation>
    <scope>NUCLEOTIDE SEQUENCE</scope>
    <source>
        <strain evidence="3">CCMP644</strain>
    </source>
</reference>
<dbReference type="PANTHER" id="PTHR43215:SF14">
    <property type="entry name" value="RADIAL SPOKE HEAD 1 HOMOLOG"/>
    <property type="match status" value="1"/>
</dbReference>
<dbReference type="SMART" id="SM00698">
    <property type="entry name" value="MORN"/>
    <property type="match status" value="7"/>
</dbReference>
<organism evidence="3">
    <name type="scientific">Hemiselmis andersenii</name>
    <name type="common">Cryptophyte alga</name>
    <dbReference type="NCBI Taxonomy" id="464988"/>
    <lineage>
        <taxon>Eukaryota</taxon>
        <taxon>Cryptophyceae</taxon>
        <taxon>Cryptomonadales</taxon>
        <taxon>Hemiselmidaceae</taxon>
        <taxon>Hemiselmis</taxon>
    </lineage>
</organism>
<dbReference type="AlphaFoldDB" id="A0A6U4NHK0"/>
<sequence>MGKDVEMTDLEIEADEGPDTNQTAEDRDEDRKERRKEDEKKIRDTDAFTLAMQELKDKQAKEADDVDYQGPSLAKMIVDFLLMRKKKQKPVWRVNRRSEIESWVHRMRQVFPLLPCGENWWYRRKCNKKVKYVGARDQMVRMRDGMGVCSWPDPPWGGGESYYGMWREDQPNMHGLFRWFDGDMYMGEWVEGKMQGYGIYTYSSRGKHPNDRYEGGYFQSQRQGSGIYFYAGPNGGVYMGEWLRGRMHGHGLMVYPDGEYYLGNWKSDLKEGKGIYIWGRNAGEVAGDKYEGNFRDGFAHGAGRTVFSDGGWHKGRYVRGKMQGNGMMQTAEGWEYIGFWRDDELHGEAVCYYVYGATESQKTVQTYDNGELVSERLFESEKDWADLEAVGRAERVSADREADEAVAEVRKSAVYTKRAKQSSTMAREAAEEARFFVKASIERKEYLLAWCGMKHVIFPPD</sequence>
<feature type="region of interest" description="Disordered" evidence="2">
    <location>
        <begin position="1"/>
        <end position="43"/>
    </location>
</feature>
<keyword evidence="1" id="KW-0677">Repeat</keyword>
<dbReference type="SUPFAM" id="SSF82185">
    <property type="entry name" value="Histone H3 K4-specific methyltransferase SET7/9 N-terminal domain"/>
    <property type="match status" value="3"/>
</dbReference>
<feature type="compositionally biased region" description="Basic and acidic residues" evidence="2">
    <location>
        <begin position="29"/>
        <end position="43"/>
    </location>
</feature>
<accession>A0A6U4NHK0</accession>
<gene>
    <name evidence="3" type="ORF">HAND00432_LOCUS23274</name>
</gene>
<feature type="compositionally biased region" description="Acidic residues" evidence="2">
    <location>
        <begin position="7"/>
        <end position="18"/>
    </location>
</feature>
<dbReference type="EMBL" id="HBFX01038659">
    <property type="protein sequence ID" value="CAD8972273.1"/>
    <property type="molecule type" value="Transcribed_RNA"/>
</dbReference>
<protein>
    <recommendedName>
        <fullName evidence="4">MORN repeat-containing protein 5</fullName>
    </recommendedName>
</protein>
<dbReference type="PANTHER" id="PTHR43215">
    <property type="entry name" value="RADIAL SPOKE HEAD 1 HOMOLOG"/>
    <property type="match status" value="1"/>
</dbReference>
<dbReference type="Gene3D" id="2.20.110.10">
    <property type="entry name" value="Histone H3 K4-specific methyltransferase SET7/9 N-terminal domain"/>
    <property type="match status" value="3"/>
</dbReference>
<dbReference type="Pfam" id="PF02493">
    <property type="entry name" value="MORN"/>
    <property type="match status" value="9"/>
</dbReference>
<dbReference type="InterPro" id="IPR003409">
    <property type="entry name" value="MORN"/>
</dbReference>
<evidence type="ECO:0000313" key="3">
    <source>
        <dbReference type="EMBL" id="CAD8972273.1"/>
    </source>
</evidence>
<evidence type="ECO:0000256" key="1">
    <source>
        <dbReference type="ARBA" id="ARBA00022737"/>
    </source>
</evidence>
<evidence type="ECO:0008006" key="4">
    <source>
        <dbReference type="Google" id="ProtNLM"/>
    </source>
</evidence>